<evidence type="ECO:0000313" key="5">
    <source>
        <dbReference type="Proteomes" id="UP001217838"/>
    </source>
</evidence>
<gene>
    <name evidence="4" type="ORF">POL58_13900</name>
</gene>
<dbReference type="PROSITE" id="PS50279">
    <property type="entry name" value="BPTI_KUNITZ_2"/>
    <property type="match status" value="1"/>
</dbReference>
<name>A0ABT5B5W2_9BACT</name>
<protein>
    <submittedName>
        <fullName evidence="4">BPTI/Kunitz-type proteinase inhibitor domain-containing protein</fullName>
    </submittedName>
</protein>
<evidence type="ECO:0000256" key="1">
    <source>
        <dbReference type="SAM" id="MobiDB-lite"/>
    </source>
</evidence>
<evidence type="ECO:0000256" key="2">
    <source>
        <dbReference type="SAM" id="SignalP"/>
    </source>
</evidence>
<dbReference type="Proteomes" id="UP001217838">
    <property type="component" value="Unassembled WGS sequence"/>
</dbReference>
<comment type="caution">
    <text evidence="4">The sequence shown here is derived from an EMBL/GenBank/DDBJ whole genome shotgun (WGS) entry which is preliminary data.</text>
</comment>
<feature type="region of interest" description="Disordered" evidence="1">
    <location>
        <begin position="22"/>
        <end position="79"/>
    </location>
</feature>
<dbReference type="InterPro" id="IPR002223">
    <property type="entry name" value="Kunitz_BPTI"/>
</dbReference>
<sequence>MPTALLTRAALLACVTLACSPKSGETETAPTTSTTDPGTSTTVSQPGTSGDPSSPMPHPTTSTTTTTGEDTGPVGQCALEHDVPDEECDWFYTGYSFDPMSQTCQSFGYGDCGTPVVPFETLEECLVECEGCETDCSTSSGSSSG</sequence>
<dbReference type="EMBL" id="JAQNDN010000005">
    <property type="protein sequence ID" value="MDC0668843.1"/>
    <property type="molecule type" value="Genomic_DNA"/>
</dbReference>
<evidence type="ECO:0000313" key="4">
    <source>
        <dbReference type="EMBL" id="MDC0668843.1"/>
    </source>
</evidence>
<dbReference type="SMART" id="SM00131">
    <property type="entry name" value="KU"/>
    <property type="match status" value="1"/>
</dbReference>
<feature type="chain" id="PRO_5047098143" evidence="2">
    <location>
        <begin position="25"/>
        <end position="145"/>
    </location>
</feature>
<dbReference type="Gene3D" id="4.10.410.10">
    <property type="entry name" value="Pancreatic trypsin inhibitor Kunitz domain"/>
    <property type="match status" value="1"/>
</dbReference>
<feature type="signal peptide" evidence="2">
    <location>
        <begin position="1"/>
        <end position="24"/>
    </location>
</feature>
<dbReference type="Pfam" id="PF00014">
    <property type="entry name" value="Kunitz_BPTI"/>
    <property type="match status" value="1"/>
</dbReference>
<evidence type="ECO:0000259" key="3">
    <source>
        <dbReference type="PROSITE" id="PS50279"/>
    </source>
</evidence>
<reference evidence="4 5" key="1">
    <citation type="submission" date="2022-11" db="EMBL/GenBank/DDBJ databases">
        <title>Minimal conservation of predation-associated metabolite biosynthetic gene clusters underscores biosynthetic potential of Myxococcota including descriptions for ten novel species: Archangium lansinium sp. nov., Myxococcus landrumus sp. nov., Nannocystis bai.</title>
        <authorList>
            <person name="Ahearne A."/>
            <person name="Stevens C."/>
            <person name="Dowd S."/>
        </authorList>
    </citation>
    <scope>NUCLEOTIDE SEQUENCE [LARGE SCALE GENOMIC DNA]</scope>
    <source>
        <strain evidence="4 5">NCELM</strain>
    </source>
</reference>
<keyword evidence="2" id="KW-0732">Signal</keyword>
<feature type="domain" description="BPTI/Kunitz inhibitor" evidence="3">
    <location>
        <begin position="77"/>
        <end position="129"/>
    </location>
</feature>
<keyword evidence="5" id="KW-1185">Reference proteome</keyword>
<dbReference type="InterPro" id="IPR036880">
    <property type="entry name" value="Kunitz_BPTI_sf"/>
</dbReference>
<accession>A0ABT5B5W2</accession>
<proteinExistence type="predicted"/>
<feature type="compositionally biased region" description="Low complexity" evidence="1">
    <location>
        <begin position="26"/>
        <end position="42"/>
    </location>
</feature>
<dbReference type="RefSeq" id="WP_271998389.1">
    <property type="nucleotide sequence ID" value="NZ_JAQNDN010000005.1"/>
</dbReference>
<organism evidence="4 5">
    <name type="scientific">Nannocystis radixulma</name>
    <dbReference type="NCBI Taxonomy" id="2995305"/>
    <lineage>
        <taxon>Bacteria</taxon>
        <taxon>Pseudomonadati</taxon>
        <taxon>Myxococcota</taxon>
        <taxon>Polyangia</taxon>
        <taxon>Nannocystales</taxon>
        <taxon>Nannocystaceae</taxon>
        <taxon>Nannocystis</taxon>
    </lineage>
</organism>
<dbReference type="SUPFAM" id="SSF57362">
    <property type="entry name" value="BPTI-like"/>
    <property type="match status" value="1"/>
</dbReference>